<dbReference type="Pfam" id="PF00665">
    <property type="entry name" value="rve"/>
    <property type="match status" value="1"/>
</dbReference>
<dbReference type="PANTHER" id="PTHR42648:SF11">
    <property type="entry name" value="TRANSPOSON TY4-P GAG-POL POLYPROTEIN"/>
    <property type="match status" value="1"/>
</dbReference>
<dbReference type="Gene3D" id="3.30.420.10">
    <property type="entry name" value="Ribonuclease H-like superfamily/Ribonuclease H"/>
    <property type="match status" value="1"/>
</dbReference>
<keyword evidence="6" id="KW-0540">Nuclease</keyword>
<evidence type="ECO:0000256" key="6">
    <source>
        <dbReference type="ARBA" id="ARBA00022722"/>
    </source>
</evidence>
<evidence type="ECO:0000256" key="8">
    <source>
        <dbReference type="ARBA" id="ARBA00022741"/>
    </source>
</evidence>
<keyword evidence="26" id="KW-1185">Reference proteome</keyword>
<keyword evidence="16" id="KW-0695">RNA-directed DNA polymerase</keyword>
<dbReference type="GO" id="GO:0005634">
    <property type="term" value="C:nucleus"/>
    <property type="evidence" value="ECO:0007669"/>
    <property type="project" value="UniProtKB-ARBA"/>
</dbReference>
<feature type="domain" description="Integrase catalytic" evidence="24">
    <location>
        <begin position="456"/>
        <end position="622"/>
    </location>
</feature>
<evidence type="ECO:0000259" key="24">
    <source>
        <dbReference type="PROSITE" id="PS50994"/>
    </source>
</evidence>
<dbReference type="InterPro" id="IPR043502">
    <property type="entry name" value="DNA/RNA_pol_sf"/>
</dbReference>
<dbReference type="InterPro" id="IPR054722">
    <property type="entry name" value="PolX-like_BBD"/>
</dbReference>
<dbReference type="InterPro" id="IPR001584">
    <property type="entry name" value="Integrase_cat-core"/>
</dbReference>
<evidence type="ECO:0000256" key="9">
    <source>
        <dbReference type="ARBA" id="ARBA00022750"/>
    </source>
</evidence>
<keyword evidence="2" id="KW-0815">Transposition</keyword>
<dbReference type="EMBL" id="AVOT02047746">
    <property type="protein sequence ID" value="MBW0543012.1"/>
    <property type="molecule type" value="Genomic_DNA"/>
</dbReference>
<organism evidence="25 26">
    <name type="scientific">Austropuccinia psidii MF-1</name>
    <dbReference type="NCBI Taxonomy" id="1389203"/>
    <lineage>
        <taxon>Eukaryota</taxon>
        <taxon>Fungi</taxon>
        <taxon>Dikarya</taxon>
        <taxon>Basidiomycota</taxon>
        <taxon>Pucciniomycotina</taxon>
        <taxon>Pucciniomycetes</taxon>
        <taxon>Pucciniales</taxon>
        <taxon>Sphaerophragmiaceae</taxon>
        <taxon>Austropuccinia</taxon>
    </lineage>
</organism>
<evidence type="ECO:0000256" key="23">
    <source>
        <dbReference type="SAM" id="MobiDB-lite"/>
    </source>
</evidence>
<dbReference type="SUPFAM" id="SSF53098">
    <property type="entry name" value="Ribonuclease H-like"/>
    <property type="match status" value="1"/>
</dbReference>
<dbReference type="InterPro" id="IPR012337">
    <property type="entry name" value="RNaseH-like_sf"/>
</dbReference>
<keyword evidence="17" id="KW-0808">Transferase</keyword>
<evidence type="ECO:0000256" key="22">
    <source>
        <dbReference type="ARBA" id="ARBA00049244"/>
    </source>
</evidence>
<dbReference type="InterPro" id="IPR036397">
    <property type="entry name" value="RNaseH_sf"/>
</dbReference>
<evidence type="ECO:0000256" key="1">
    <source>
        <dbReference type="ARBA" id="ARBA00002180"/>
    </source>
</evidence>
<keyword evidence="18" id="KW-0917">Virion maturation</keyword>
<evidence type="ECO:0000256" key="5">
    <source>
        <dbReference type="ARBA" id="ARBA00022695"/>
    </source>
</evidence>
<dbReference type="Proteomes" id="UP000765509">
    <property type="component" value="Unassembled WGS sequence"/>
</dbReference>
<dbReference type="PROSITE" id="PS50994">
    <property type="entry name" value="INTEGRASE"/>
    <property type="match status" value="1"/>
</dbReference>
<feature type="region of interest" description="Disordered" evidence="23">
    <location>
        <begin position="229"/>
        <end position="256"/>
    </location>
</feature>
<dbReference type="CDD" id="cd09272">
    <property type="entry name" value="RNase_HI_RT_Ty1"/>
    <property type="match status" value="1"/>
</dbReference>
<evidence type="ECO:0000256" key="11">
    <source>
        <dbReference type="ARBA" id="ARBA00022801"/>
    </source>
</evidence>
<evidence type="ECO:0000256" key="4">
    <source>
        <dbReference type="ARBA" id="ARBA00022670"/>
    </source>
</evidence>
<accession>A0A9Q3IJH1</accession>
<evidence type="ECO:0000256" key="19">
    <source>
        <dbReference type="ARBA" id="ARBA00023172"/>
    </source>
</evidence>
<dbReference type="Pfam" id="PF07727">
    <property type="entry name" value="RVT_2"/>
    <property type="match status" value="1"/>
</dbReference>
<keyword evidence="3" id="KW-1188">Viral release from host cell</keyword>
<gene>
    <name evidence="25" type="ORF">O181_082727</name>
</gene>
<evidence type="ECO:0000256" key="10">
    <source>
        <dbReference type="ARBA" id="ARBA00022759"/>
    </source>
</evidence>
<dbReference type="InterPro" id="IPR025314">
    <property type="entry name" value="DUF4219"/>
</dbReference>
<evidence type="ECO:0000256" key="14">
    <source>
        <dbReference type="ARBA" id="ARBA00022884"/>
    </source>
</evidence>
<dbReference type="GO" id="GO:0003723">
    <property type="term" value="F:RNA binding"/>
    <property type="evidence" value="ECO:0007669"/>
    <property type="project" value="UniProtKB-KW"/>
</dbReference>
<dbReference type="GO" id="GO:0006310">
    <property type="term" value="P:DNA recombination"/>
    <property type="evidence" value="ECO:0007669"/>
    <property type="project" value="UniProtKB-KW"/>
</dbReference>
<keyword evidence="20" id="KW-0511">Multifunctional enzyme</keyword>
<dbReference type="Pfam" id="PF25597">
    <property type="entry name" value="SH3_retrovirus"/>
    <property type="match status" value="1"/>
</dbReference>
<dbReference type="PANTHER" id="PTHR42648">
    <property type="entry name" value="TRANSPOSASE, PUTATIVE-RELATED"/>
    <property type="match status" value="1"/>
</dbReference>
<evidence type="ECO:0000256" key="21">
    <source>
        <dbReference type="ARBA" id="ARBA00048173"/>
    </source>
</evidence>
<evidence type="ECO:0000313" key="25">
    <source>
        <dbReference type="EMBL" id="MBW0543012.1"/>
    </source>
</evidence>
<dbReference type="GO" id="GO:0006508">
    <property type="term" value="P:proteolysis"/>
    <property type="evidence" value="ECO:0007669"/>
    <property type="project" value="UniProtKB-KW"/>
</dbReference>
<comment type="function">
    <text evidence="1">The aspartyl protease (PR) mediates the proteolytic cleavages of the Gag and Gag-Pol polyproteins after assembly of the VLP.</text>
</comment>
<dbReference type="GO" id="GO:0046872">
    <property type="term" value="F:metal ion binding"/>
    <property type="evidence" value="ECO:0007669"/>
    <property type="project" value="UniProtKB-KW"/>
</dbReference>
<dbReference type="GO" id="GO:0032196">
    <property type="term" value="P:transposition"/>
    <property type="evidence" value="ECO:0007669"/>
    <property type="project" value="UniProtKB-KW"/>
</dbReference>
<comment type="caution">
    <text evidence="25">The sequence shown here is derived from an EMBL/GenBank/DDBJ whole genome shotgun (WGS) entry which is preliminary data.</text>
</comment>
<protein>
    <recommendedName>
        <fullName evidence="24">Integrase catalytic domain-containing protein</fullName>
    </recommendedName>
</protein>
<keyword evidence="7" id="KW-0479">Metal-binding</keyword>
<keyword evidence="5" id="KW-0548">Nucleotidyltransferase</keyword>
<evidence type="ECO:0000256" key="3">
    <source>
        <dbReference type="ARBA" id="ARBA00022612"/>
    </source>
</evidence>
<keyword evidence="13" id="KW-0460">Magnesium</keyword>
<dbReference type="AlphaFoldDB" id="A0A9Q3IJH1"/>
<dbReference type="InterPro" id="IPR057670">
    <property type="entry name" value="SH3_retrovirus"/>
</dbReference>
<evidence type="ECO:0000313" key="26">
    <source>
        <dbReference type="Proteomes" id="UP000765509"/>
    </source>
</evidence>
<dbReference type="GO" id="GO:0005524">
    <property type="term" value="F:ATP binding"/>
    <property type="evidence" value="ECO:0007669"/>
    <property type="project" value="UniProtKB-KW"/>
</dbReference>
<keyword evidence="8" id="KW-0547">Nucleotide-binding</keyword>
<evidence type="ECO:0000256" key="20">
    <source>
        <dbReference type="ARBA" id="ARBA00023268"/>
    </source>
</evidence>
<keyword evidence="15" id="KW-0229">DNA integration</keyword>
<dbReference type="InterPro" id="IPR013103">
    <property type="entry name" value="RVT_2"/>
</dbReference>
<sequence length="1280" mass="144950">MTDKITDTKDLTNIPILDGTNFSQWNIRMKIHLRAKDLLDVCEKSLPGDATIPATNKWLKASYDAINIITTRISERVFLEVINSETTEKANFLWAKINKQYASKRAINRGRIWMEFQRYFYNGDLQVYIDSCRKLLMELETVSIKIPKELLSYSLLGKLAGDSKLHQLVETLTLNEELIENPELILTRLQDYVHLIGSQDPPPTNLPSALISTIDNSFKIIHFCTNGKHNPKSTTHKKEQCWAENPQLRPNQRDNKRREFQPAAHFSTATALVTSLEDEKNSTHQVILDCGATHHMFNSKSFFTSLNSLPPFTVTTGDSSSSILALGTGSVELFCNNQPVVLMDCLYVPKLSCNLISLLALFEKNITVHRVEDKFTLESNGKTILKGKILNKLMHIDYMLPTTLITTKDQALWHRRLGHPGTLVLKRMGLPYETTTCSVCEINKSHKQPFNHQFNSAAQPLDCIHLDLIGPVVPASISGCQYILPIVDQATSFKIVKFLKKKSEAFDQFCIVKTFMENQQDRKIKRVLTDRGGEFMNKNFREIAEKYGFMHIFSPPKTPQHNGYAERANRTILEKARCLLNSSNLPNPYWAEAVNTATLLSNLVPTPSRLNRSPYSLWTNRPPRVKRLRTFGCLAFIPTARNHRSWKLGPAGTEGILLGYENENTSYRILRISDAKIIVTKHATFDENEAHLVEQQGDESCSTLVDEVRVDCLEERSSSDMVDEVHADEEVSQSLGSVTAPATVPRIKVIGPRHPTLVSSDINNLNILPYPRRADALLSSADVTPHSFKGALLSPEKDFWMVAINKELLSMSNLKVWEVTERQDHYKLVGTTWVFRMKRDHTNKVTEYKARLCAQGFTQTQGIDFEKTYAPTGRLNLLRMLIAFASAKSLKFHQIDIKSAFLNAPLKEEAIYGLKQAPLVWYQHLKEYLISINFSACVLDACVFYRSEPRPIWLYIHVDDIAVIGEEVEDFKKEIALKFEIKDLGAADLMLGVKVTHGPDSISLDQQHFAESLLEQYGMGECRTVSTPLVPNEQLGTATEEEMIALRNLKVNYHSAIGSINYLSTATRPDLLFAVSCLSQYLENPGLKHWQAFMHVLWYLRGSLDVCLEYPRGGSQGITAWSDADWGNCRSTRRSITGYLATFHGCLVLWKTRKQPSVSISTAEAEYKALCDLTSELLWLKQWSEEARILKLEAPINVWEDNQSCINTANGDCNFNGRRMEHVDIQIHFVKEVIRSSIIKLCYASSTEMLADFLTKSVNKVSLLKSLEALGILRIGVRGM</sequence>
<keyword evidence="17" id="KW-0239">DNA-directed DNA polymerase</keyword>
<keyword evidence="10" id="KW-0255">Endonuclease</keyword>
<keyword evidence="4" id="KW-0645">Protease</keyword>
<dbReference type="GO" id="GO:0015074">
    <property type="term" value="P:DNA integration"/>
    <property type="evidence" value="ECO:0007669"/>
    <property type="project" value="UniProtKB-KW"/>
</dbReference>
<comment type="catalytic activity">
    <reaction evidence="21">
        <text>DNA(n) + a 2'-deoxyribonucleoside 5'-triphosphate = DNA(n+1) + diphosphate</text>
        <dbReference type="Rhea" id="RHEA:22508"/>
        <dbReference type="Rhea" id="RHEA-COMP:17339"/>
        <dbReference type="Rhea" id="RHEA-COMP:17340"/>
        <dbReference type="ChEBI" id="CHEBI:33019"/>
        <dbReference type="ChEBI" id="CHEBI:61560"/>
        <dbReference type="ChEBI" id="CHEBI:173112"/>
        <dbReference type="EC" id="2.7.7.49"/>
    </reaction>
</comment>
<dbReference type="GO" id="GO:0004519">
    <property type="term" value="F:endonuclease activity"/>
    <property type="evidence" value="ECO:0007669"/>
    <property type="project" value="UniProtKB-KW"/>
</dbReference>
<keyword evidence="11" id="KW-0378">Hydrolase</keyword>
<evidence type="ECO:0000256" key="15">
    <source>
        <dbReference type="ARBA" id="ARBA00022908"/>
    </source>
</evidence>
<keyword evidence="9" id="KW-0064">Aspartyl protease</keyword>
<evidence type="ECO:0000256" key="7">
    <source>
        <dbReference type="ARBA" id="ARBA00022723"/>
    </source>
</evidence>
<dbReference type="GO" id="GO:0003964">
    <property type="term" value="F:RNA-directed DNA polymerase activity"/>
    <property type="evidence" value="ECO:0007669"/>
    <property type="project" value="UniProtKB-KW"/>
</dbReference>
<keyword evidence="19" id="KW-0233">DNA recombination</keyword>
<evidence type="ECO:0000256" key="13">
    <source>
        <dbReference type="ARBA" id="ARBA00022842"/>
    </source>
</evidence>
<evidence type="ECO:0000256" key="18">
    <source>
        <dbReference type="ARBA" id="ARBA00023113"/>
    </source>
</evidence>
<dbReference type="Pfam" id="PF13961">
    <property type="entry name" value="DUF4219"/>
    <property type="match status" value="1"/>
</dbReference>
<evidence type="ECO:0000256" key="12">
    <source>
        <dbReference type="ARBA" id="ARBA00022840"/>
    </source>
</evidence>
<reference evidence="25" key="1">
    <citation type="submission" date="2021-03" db="EMBL/GenBank/DDBJ databases">
        <title>Draft genome sequence of rust myrtle Austropuccinia psidii MF-1, a brazilian biotype.</title>
        <authorList>
            <person name="Quecine M.C."/>
            <person name="Pachon D.M.R."/>
            <person name="Bonatelli M.L."/>
            <person name="Correr F.H."/>
            <person name="Franceschini L.M."/>
            <person name="Leite T.F."/>
            <person name="Margarido G.R.A."/>
            <person name="Almeida C.A."/>
            <person name="Ferrarezi J.A."/>
            <person name="Labate C.A."/>
        </authorList>
    </citation>
    <scope>NUCLEOTIDE SEQUENCE</scope>
    <source>
        <strain evidence="25">MF-1</strain>
    </source>
</reference>
<dbReference type="GO" id="GO:0004190">
    <property type="term" value="F:aspartic-type endopeptidase activity"/>
    <property type="evidence" value="ECO:0007669"/>
    <property type="project" value="UniProtKB-KW"/>
</dbReference>
<keyword evidence="14" id="KW-0694">RNA-binding</keyword>
<evidence type="ECO:0000256" key="17">
    <source>
        <dbReference type="ARBA" id="ARBA00022932"/>
    </source>
</evidence>
<name>A0A9Q3IJH1_9BASI</name>
<keyword evidence="12" id="KW-0067">ATP-binding</keyword>
<dbReference type="InterPro" id="IPR039537">
    <property type="entry name" value="Retrotran_Ty1/copia-like"/>
</dbReference>
<comment type="catalytic activity">
    <reaction evidence="22">
        <text>DNA(n) + a 2'-deoxyribonucleoside 5'-triphosphate = DNA(n+1) + diphosphate</text>
        <dbReference type="Rhea" id="RHEA:22508"/>
        <dbReference type="Rhea" id="RHEA-COMP:17339"/>
        <dbReference type="Rhea" id="RHEA-COMP:17340"/>
        <dbReference type="ChEBI" id="CHEBI:33019"/>
        <dbReference type="ChEBI" id="CHEBI:61560"/>
        <dbReference type="ChEBI" id="CHEBI:173112"/>
        <dbReference type="EC" id="2.7.7.7"/>
    </reaction>
</comment>
<evidence type="ECO:0000256" key="2">
    <source>
        <dbReference type="ARBA" id="ARBA00022578"/>
    </source>
</evidence>
<evidence type="ECO:0000256" key="16">
    <source>
        <dbReference type="ARBA" id="ARBA00022918"/>
    </source>
</evidence>
<dbReference type="GO" id="GO:0003887">
    <property type="term" value="F:DNA-directed DNA polymerase activity"/>
    <property type="evidence" value="ECO:0007669"/>
    <property type="project" value="UniProtKB-KW"/>
</dbReference>
<dbReference type="Pfam" id="PF22936">
    <property type="entry name" value="Pol_BBD"/>
    <property type="match status" value="1"/>
</dbReference>
<dbReference type="SUPFAM" id="SSF56672">
    <property type="entry name" value="DNA/RNA polymerases"/>
    <property type="match status" value="1"/>
</dbReference>
<proteinExistence type="predicted"/>